<feature type="compositionally biased region" description="Low complexity" evidence="1">
    <location>
        <begin position="278"/>
        <end position="287"/>
    </location>
</feature>
<feature type="domain" description="Bacterial transcriptional activator" evidence="2">
    <location>
        <begin position="996"/>
        <end position="1135"/>
    </location>
</feature>
<feature type="region of interest" description="Disordered" evidence="1">
    <location>
        <begin position="1"/>
        <end position="76"/>
    </location>
</feature>
<dbReference type="PRINTS" id="PR01217">
    <property type="entry name" value="PRICHEXTENSN"/>
</dbReference>
<feature type="region of interest" description="Disordered" evidence="1">
    <location>
        <begin position="229"/>
        <end position="464"/>
    </location>
</feature>
<comment type="caution">
    <text evidence="3">The sequence shown here is derived from an EMBL/GenBank/DDBJ whole genome shotgun (WGS) entry which is preliminary data.</text>
</comment>
<feature type="compositionally biased region" description="Pro residues" evidence="1">
    <location>
        <begin position="363"/>
        <end position="382"/>
    </location>
</feature>
<evidence type="ECO:0000313" key="3">
    <source>
        <dbReference type="EMBL" id="GAA5176647.1"/>
    </source>
</evidence>
<organism evidence="3 4">
    <name type="scientific">Pseudonocardia eucalypti</name>
    <dbReference type="NCBI Taxonomy" id="648755"/>
    <lineage>
        <taxon>Bacteria</taxon>
        <taxon>Bacillati</taxon>
        <taxon>Actinomycetota</taxon>
        <taxon>Actinomycetes</taxon>
        <taxon>Pseudonocardiales</taxon>
        <taxon>Pseudonocardiaceae</taxon>
        <taxon>Pseudonocardia</taxon>
    </lineage>
</organism>
<feature type="compositionally biased region" description="Basic and acidic residues" evidence="1">
    <location>
        <begin position="429"/>
        <end position="440"/>
    </location>
</feature>
<evidence type="ECO:0000256" key="1">
    <source>
        <dbReference type="SAM" id="MobiDB-lite"/>
    </source>
</evidence>
<reference evidence="4" key="1">
    <citation type="journal article" date="2019" name="Int. J. Syst. Evol. Microbiol.">
        <title>The Global Catalogue of Microorganisms (GCM) 10K type strain sequencing project: providing services to taxonomists for standard genome sequencing and annotation.</title>
        <authorList>
            <consortium name="The Broad Institute Genomics Platform"/>
            <consortium name="The Broad Institute Genome Sequencing Center for Infectious Disease"/>
            <person name="Wu L."/>
            <person name="Ma J."/>
        </authorList>
    </citation>
    <scope>NUCLEOTIDE SEQUENCE [LARGE SCALE GENOMIC DNA]</scope>
    <source>
        <strain evidence="4">JCM 18303</strain>
    </source>
</reference>
<keyword evidence="4" id="KW-1185">Reference proteome</keyword>
<feature type="compositionally biased region" description="Basic and acidic residues" evidence="1">
    <location>
        <begin position="174"/>
        <end position="195"/>
    </location>
</feature>
<feature type="region of interest" description="Disordered" evidence="1">
    <location>
        <begin position="740"/>
        <end position="882"/>
    </location>
</feature>
<dbReference type="Proteomes" id="UP001428817">
    <property type="component" value="Unassembled WGS sequence"/>
</dbReference>
<feature type="compositionally biased region" description="Low complexity" evidence="1">
    <location>
        <begin position="299"/>
        <end position="308"/>
    </location>
</feature>
<sequence length="1139" mass="120102">MNTGPSGPAPDRWYPGWPGPPTTEPTSIGPTSTGPAATEPAVTDGDGWSRFVTTQPAAAGDGAEDGATYPALGDTTDPHAYIPTRPADLDSYADQLERELNLVDVKGKILNDMRFGDWTGKAADGAYVVTARQVSDHRRAATADEHLVAAVRRLAGDTARRVAMVRDAIGEEMAVRQDARDTERAGKRPSEDARQHSLHAQDTLKTAVSGHQKALDDLQRQYLNLAGELPGTQRMLRDPGTEPSVPTGPTPGVTPGVPMPPGVHPPAGPGAPPPISALPPAANTAPAPYSPPGPHTDGPTSSTHTDNTPPSPSTPPANTTPAPPNPSSPSNPPVTDVVIPARVHRPEYDDPPEPRYPGGPGYPGTPPYTGYPPINTGPPAPAPDTTAPRLPRPDVPAPGDSTTPPLPPVGDPAQPGTDGIPPGGPELPSNDHHTPEHPDQPDQPGAGDTQPPLDTAPPPVQRTEGGSYRIVGAMFCAAIVVAAVVFGIRRARALASRGGEPVRNATFTRRIDNATRDQTIYDISAPVIGAEPDENTGRADPPATDPNRDQRPTGPEVLAALHGTTALPAAERASQLLRLDLATTPTLGVCGPGAPHVLRAYLVIALSHGLRVLIPERDIRRLFGDQAPDAIPPNLHITPTLEDALTQLSTATRATSGVRTVLILAAPPAHNAHAEHLADLIHTAGQHINVWTMDDHDAAHRVTTGADCVVTDTHGNTSHLAGAELFNMIRAVALDMISHLPPIPEPDGPQPDTHTTAPGGGASTPAPDTGPAAPPESLTARQGHDTAQRPAQHQAGPAEPATGAPRPVAPHTAPPAVAGPAPAAAPTGTPARPAESTSSAPAPATNPAPPEQPDPVTEPLQIGPAVRTPGPEHTPDQTAPVPLRWRVRVEIMRTPRVICTPEHPDAAEPATPVIVGLPDVRGRCTTRLVLNRHGERRAALIDALWEHTPSNRPAAQLSNLFGRINRRIEKATNGAVTSIIDTTDDGICRLNPALEVDYWEYLDATHPDTPYDSLVDKANAHRKALADYHGELAEDLDAEWLHVYRQNFQQKVIQTALTLAEELRVSHPREASNFLEEALTFASDQECIYQKLIEIHLDENLLDLAKQNCRKLLAALSELGVAPAARTKEIARELGLNPS</sequence>
<dbReference type="EMBL" id="BAABJP010000069">
    <property type="protein sequence ID" value="GAA5176647.1"/>
    <property type="molecule type" value="Genomic_DNA"/>
</dbReference>
<feature type="compositionally biased region" description="Low complexity" evidence="1">
    <location>
        <begin position="241"/>
        <end position="256"/>
    </location>
</feature>
<feature type="compositionally biased region" description="Pro residues" evidence="1">
    <location>
        <begin position="321"/>
        <end position="332"/>
    </location>
</feature>
<proteinExistence type="predicted"/>
<feature type="compositionally biased region" description="Low complexity" evidence="1">
    <location>
        <begin position="57"/>
        <end position="67"/>
    </location>
</feature>
<dbReference type="SMART" id="SM01043">
    <property type="entry name" value="BTAD"/>
    <property type="match status" value="1"/>
</dbReference>
<feature type="compositionally biased region" description="Pro residues" evidence="1">
    <location>
        <begin position="257"/>
        <end position="277"/>
    </location>
</feature>
<accession>A0ABP9RGR7</accession>
<name>A0ABP9RGR7_9PSEU</name>
<gene>
    <name evidence="3" type="ORF">GCM10023321_85550</name>
</gene>
<evidence type="ECO:0000259" key="2">
    <source>
        <dbReference type="SMART" id="SM01043"/>
    </source>
</evidence>
<evidence type="ECO:0000313" key="4">
    <source>
        <dbReference type="Proteomes" id="UP001428817"/>
    </source>
</evidence>
<dbReference type="InterPro" id="IPR005158">
    <property type="entry name" value="BTAD"/>
</dbReference>
<protein>
    <recommendedName>
        <fullName evidence="2">Bacterial transcriptional activator domain-containing protein</fullName>
    </recommendedName>
</protein>
<feature type="region of interest" description="Disordered" evidence="1">
    <location>
        <begin position="526"/>
        <end position="555"/>
    </location>
</feature>
<feature type="region of interest" description="Disordered" evidence="1">
    <location>
        <begin position="174"/>
        <end position="202"/>
    </location>
</feature>
<feature type="compositionally biased region" description="Pro residues" evidence="1">
    <location>
        <begin position="844"/>
        <end position="853"/>
    </location>
</feature>
<feature type="compositionally biased region" description="Low complexity" evidence="1">
    <location>
        <begin position="804"/>
        <end position="843"/>
    </location>
</feature>